<dbReference type="SUPFAM" id="SSF159245">
    <property type="entry name" value="AttH-like"/>
    <property type="match status" value="1"/>
</dbReference>
<sequence>MDAILFILDQKTRVPSVYNLTLDQTSGSHWTSAFLTTITGAQYLALSRILGSICKSSLLNLDTLEYSNDLNYGTALQNATTRTYQNTTASSSNPAAGFHVSAGNDYAYNLTWQGTSKVLFNGGNAAFTLGPNFANPTEWSVPASTTSGTLTLSNIETITIDPARSPSIWSYGFGAPSHQLYQFATIRVGEELHYVLPFDMETRGCSGWTSPKSNITYPQRWELRFENGDVLDIKSLSDTVYAGYVNVSGKFLGQEVGFGVVEMIKLIGDYPDIKMCWAACCTLHTGRE</sequence>
<accession>A0AAJ0AN37</accession>
<dbReference type="AlphaFoldDB" id="A0AAJ0AN37"/>
<dbReference type="InterPro" id="IPR023374">
    <property type="entry name" value="AttH-like_dom_sf"/>
</dbReference>
<reference evidence="1" key="1">
    <citation type="submission" date="2021-06" db="EMBL/GenBank/DDBJ databases">
        <title>Comparative genomics, transcriptomics and evolutionary studies reveal genomic signatures of adaptation to plant cell wall in hemibiotrophic fungi.</title>
        <authorList>
            <consortium name="DOE Joint Genome Institute"/>
            <person name="Baroncelli R."/>
            <person name="Diaz J.F."/>
            <person name="Benocci T."/>
            <person name="Peng M."/>
            <person name="Battaglia E."/>
            <person name="Haridas S."/>
            <person name="Andreopoulos W."/>
            <person name="Labutti K."/>
            <person name="Pangilinan J."/>
            <person name="Floch G.L."/>
            <person name="Makela M.R."/>
            <person name="Henrissat B."/>
            <person name="Grigoriev I.V."/>
            <person name="Crouch J.A."/>
            <person name="De Vries R.P."/>
            <person name="Sukno S.A."/>
            <person name="Thon M.R."/>
        </authorList>
    </citation>
    <scope>NUCLEOTIDE SEQUENCE</scope>
    <source>
        <strain evidence="1">CBS 193.32</strain>
    </source>
</reference>
<dbReference type="RefSeq" id="XP_060429395.1">
    <property type="nucleotide sequence ID" value="XM_060577283.1"/>
</dbReference>
<dbReference type="InterPro" id="IPR053112">
    <property type="entry name" value="Fungal_Dehydratase/Hydratase"/>
</dbReference>
<evidence type="ECO:0000313" key="1">
    <source>
        <dbReference type="EMBL" id="KAK1675392.1"/>
    </source>
</evidence>
<gene>
    <name evidence="1" type="ORF">BDP55DRAFT_693939</name>
</gene>
<name>A0AAJ0AN37_9PEZI</name>
<organism evidence="1 2">
    <name type="scientific">Colletotrichum godetiae</name>
    <dbReference type="NCBI Taxonomy" id="1209918"/>
    <lineage>
        <taxon>Eukaryota</taxon>
        <taxon>Fungi</taxon>
        <taxon>Dikarya</taxon>
        <taxon>Ascomycota</taxon>
        <taxon>Pezizomycotina</taxon>
        <taxon>Sordariomycetes</taxon>
        <taxon>Hypocreomycetidae</taxon>
        <taxon>Glomerellales</taxon>
        <taxon>Glomerellaceae</taxon>
        <taxon>Colletotrichum</taxon>
        <taxon>Colletotrichum acutatum species complex</taxon>
    </lineage>
</organism>
<dbReference type="Gene3D" id="2.40.370.10">
    <property type="entry name" value="AttH-like domain"/>
    <property type="match status" value="1"/>
</dbReference>
<dbReference type="Proteomes" id="UP001224890">
    <property type="component" value="Unassembled WGS sequence"/>
</dbReference>
<dbReference type="PANTHER" id="PTHR40617:SF1">
    <property type="entry name" value="ATTH DOMAIN-CONTAINING PROTEIN-RELATED"/>
    <property type="match status" value="1"/>
</dbReference>
<dbReference type="GeneID" id="85461809"/>
<dbReference type="PANTHER" id="PTHR40617">
    <property type="entry name" value="TERPENE CYCLASE ASQC"/>
    <property type="match status" value="1"/>
</dbReference>
<proteinExistence type="predicted"/>
<keyword evidence="2" id="KW-1185">Reference proteome</keyword>
<evidence type="ECO:0000313" key="2">
    <source>
        <dbReference type="Proteomes" id="UP001224890"/>
    </source>
</evidence>
<protein>
    <submittedName>
        <fullName evidence="1">Uncharacterized protein</fullName>
    </submittedName>
</protein>
<dbReference type="EMBL" id="JAHMHR010000021">
    <property type="protein sequence ID" value="KAK1675392.1"/>
    <property type="molecule type" value="Genomic_DNA"/>
</dbReference>
<comment type="caution">
    <text evidence="1">The sequence shown here is derived from an EMBL/GenBank/DDBJ whole genome shotgun (WGS) entry which is preliminary data.</text>
</comment>